<gene>
    <name evidence="1" type="ORF">JKG61_16845</name>
</gene>
<dbReference type="InterPro" id="IPR032183">
    <property type="entry name" value="PKD-like"/>
</dbReference>
<dbReference type="PROSITE" id="PS51257">
    <property type="entry name" value="PROKAR_LIPOPROTEIN"/>
    <property type="match status" value="1"/>
</dbReference>
<dbReference type="EMBL" id="JAERTY010000009">
    <property type="protein sequence ID" value="MBL1410427.1"/>
    <property type="molecule type" value="Genomic_DNA"/>
</dbReference>
<dbReference type="RefSeq" id="WP_202104119.1">
    <property type="nucleotide sequence ID" value="NZ_JAERTY010000009.1"/>
</dbReference>
<proteinExistence type="predicted"/>
<name>A0ABS1R6U9_9SPHI</name>
<keyword evidence="2" id="KW-1185">Reference proteome</keyword>
<sequence>MKYNHIIFGITLLLTILSCYKDKGNYDLHDVNQISVQRDGGDTIHVNQFDTLRVHPVLAQTMSVSETDLDFEWSAYLYPVPSGNIELGTGRDLKTFVDMPPGTYKLKLKVTDRKTQVPFVKEFLMLISGKFSEGWFVLEEDGNGDKEVSIIKSDETLRNLFGLANNGQKLPKSTHTVRVGTDISSSQFVSMLGHENAIEVSSYTFQATTQAKDWFVVAPKKLAIENYFFTKLGANAFLVNDGDIYYHDLLHSGTPKFGAAIVGDWKIAKYGFVQNALSTTFLYDTKNKRFLKMVSGRVTEFSNPTGSAFDMNNVQRELVYGGVSLGDFYNCLFRDQGTGKYAVYRISVTAAVPAAEKYDVLDAPELENAVFFASSGAYLHMYYAVGRNIYLLDIPAQRARLVYTFPADEMITSLKLKQAQGLLVNYPDNNKTLGVATYGHGQGKFYTFSISATGDFVGDTFVRKVGGLNKVIDLEYKNRT</sequence>
<evidence type="ECO:0008006" key="3">
    <source>
        <dbReference type="Google" id="ProtNLM"/>
    </source>
</evidence>
<dbReference type="Pfam" id="PF16407">
    <property type="entry name" value="PKD_2"/>
    <property type="match status" value="1"/>
</dbReference>
<protein>
    <recommendedName>
        <fullName evidence="3">PKD family protein</fullName>
    </recommendedName>
</protein>
<organism evidence="1 2">
    <name type="scientific">Sphingobacterium faecale</name>
    <dbReference type="NCBI Taxonomy" id="2803775"/>
    <lineage>
        <taxon>Bacteria</taxon>
        <taxon>Pseudomonadati</taxon>
        <taxon>Bacteroidota</taxon>
        <taxon>Sphingobacteriia</taxon>
        <taxon>Sphingobacteriales</taxon>
        <taxon>Sphingobacteriaceae</taxon>
        <taxon>Sphingobacterium</taxon>
    </lineage>
</organism>
<reference evidence="1 2" key="1">
    <citation type="submission" date="2021-01" db="EMBL/GenBank/DDBJ databases">
        <title>C459-1 draft genome sequence.</title>
        <authorList>
            <person name="Zhang X.-F."/>
        </authorList>
    </citation>
    <scope>NUCLEOTIDE SEQUENCE [LARGE SCALE GENOMIC DNA]</scope>
    <source>
        <strain evidence="2">C459-1</strain>
    </source>
</reference>
<comment type="caution">
    <text evidence="1">The sequence shown here is derived from an EMBL/GenBank/DDBJ whole genome shotgun (WGS) entry which is preliminary data.</text>
</comment>
<dbReference type="Proteomes" id="UP000625283">
    <property type="component" value="Unassembled WGS sequence"/>
</dbReference>
<accession>A0ABS1R6U9</accession>
<evidence type="ECO:0000313" key="2">
    <source>
        <dbReference type="Proteomes" id="UP000625283"/>
    </source>
</evidence>
<evidence type="ECO:0000313" key="1">
    <source>
        <dbReference type="EMBL" id="MBL1410427.1"/>
    </source>
</evidence>